<evidence type="ECO:0000259" key="1">
    <source>
        <dbReference type="PROSITE" id="PS50883"/>
    </source>
</evidence>
<gene>
    <name evidence="2" type="ORF">B2A_00710</name>
</gene>
<dbReference type="PANTHER" id="PTHR33121:SF70">
    <property type="entry name" value="SIGNALING PROTEIN YKOW"/>
    <property type="match status" value="1"/>
</dbReference>
<dbReference type="InterPro" id="IPR035919">
    <property type="entry name" value="EAL_sf"/>
</dbReference>
<dbReference type="PANTHER" id="PTHR33121">
    <property type="entry name" value="CYCLIC DI-GMP PHOSPHODIESTERASE PDEF"/>
    <property type="match status" value="1"/>
</dbReference>
<dbReference type="GO" id="GO:0071111">
    <property type="term" value="F:cyclic-guanylate-specific phosphodiesterase activity"/>
    <property type="evidence" value="ECO:0007669"/>
    <property type="project" value="InterPro"/>
</dbReference>
<dbReference type="EMBL" id="AUZZ01000553">
    <property type="protein sequence ID" value="EQD67589.1"/>
    <property type="molecule type" value="Genomic_DNA"/>
</dbReference>
<feature type="non-terminal residue" evidence="2">
    <location>
        <position position="1"/>
    </location>
</feature>
<feature type="domain" description="EAL" evidence="1">
    <location>
        <begin position="1"/>
        <end position="62"/>
    </location>
</feature>
<reference evidence="2" key="2">
    <citation type="journal article" date="2014" name="ISME J.">
        <title>Microbial stratification in low pH oxic and suboxic macroscopic growths along an acid mine drainage.</title>
        <authorList>
            <person name="Mendez-Garcia C."/>
            <person name="Mesa V."/>
            <person name="Sprenger R.R."/>
            <person name="Richter M."/>
            <person name="Diez M.S."/>
            <person name="Solano J."/>
            <person name="Bargiela R."/>
            <person name="Golyshina O.V."/>
            <person name="Manteca A."/>
            <person name="Ramos J.L."/>
            <person name="Gallego J.R."/>
            <person name="Llorente I."/>
            <person name="Martins Dos Santos V.A."/>
            <person name="Jensen O.N."/>
            <person name="Pelaez A.I."/>
            <person name="Sanchez J."/>
            <person name="Ferrer M."/>
        </authorList>
    </citation>
    <scope>NUCLEOTIDE SEQUENCE</scope>
</reference>
<dbReference type="SUPFAM" id="SSF141868">
    <property type="entry name" value="EAL domain-like"/>
    <property type="match status" value="1"/>
</dbReference>
<dbReference type="Gene3D" id="3.20.20.450">
    <property type="entry name" value="EAL domain"/>
    <property type="match status" value="1"/>
</dbReference>
<dbReference type="InterPro" id="IPR001633">
    <property type="entry name" value="EAL_dom"/>
</dbReference>
<accession>T1CK03</accession>
<proteinExistence type="predicted"/>
<dbReference type="InterPro" id="IPR050706">
    <property type="entry name" value="Cyclic-di-GMP_PDE-like"/>
</dbReference>
<dbReference type="PROSITE" id="PS50883">
    <property type="entry name" value="EAL"/>
    <property type="match status" value="1"/>
</dbReference>
<organism evidence="2">
    <name type="scientific">mine drainage metagenome</name>
    <dbReference type="NCBI Taxonomy" id="410659"/>
    <lineage>
        <taxon>unclassified sequences</taxon>
        <taxon>metagenomes</taxon>
        <taxon>ecological metagenomes</taxon>
    </lineage>
</organism>
<evidence type="ECO:0000313" key="2">
    <source>
        <dbReference type="EMBL" id="EQD67589.1"/>
    </source>
</evidence>
<name>T1CK03_9ZZZZ</name>
<dbReference type="AlphaFoldDB" id="T1CK03"/>
<protein>
    <submittedName>
        <fullName evidence="2">Diguanylate phosphodiesterase, predicted domain protein</fullName>
    </submittedName>
</protein>
<comment type="caution">
    <text evidence="2">The sequence shown here is derived from an EMBL/GenBank/DDBJ whole genome shotgun (WGS) entry which is preliminary data.</text>
</comment>
<dbReference type="Pfam" id="PF00563">
    <property type="entry name" value="EAL"/>
    <property type="match status" value="1"/>
</dbReference>
<sequence>ETLVHTIVQMARSLELEVIAEGVETQWQWDTLIRHSCEQYQGFLFGRPVPIEVFERESAAGAA</sequence>
<reference evidence="2" key="1">
    <citation type="submission" date="2013-08" db="EMBL/GenBank/DDBJ databases">
        <authorList>
            <person name="Mendez C."/>
            <person name="Richter M."/>
            <person name="Ferrer M."/>
            <person name="Sanchez J."/>
        </authorList>
    </citation>
    <scope>NUCLEOTIDE SEQUENCE</scope>
</reference>